<dbReference type="SUPFAM" id="SSF56529">
    <property type="entry name" value="FAH"/>
    <property type="match status" value="1"/>
</dbReference>
<keyword evidence="2" id="KW-1185">Reference proteome</keyword>
<dbReference type="NCBIfam" id="NF040903">
    <property type="entry name" value="GguC"/>
    <property type="match status" value="1"/>
</dbReference>
<dbReference type="Proteomes" id="UP000054058">
    <property type="component" value="Unassembled WGS sequence"/>
</dbReference>
<dbReference type="PIRSF" id="PIRSF033905">
    <property type="entry name" value="UCP033905"/>
    <property type="match status" value="1"/>
</dbReference>
<evidence type="ECO:0000313" key="2">
    <source>
        <dbReference type="Proteomes" id="UP000054058"/>
    </source>
</evidence>
<dbReference type="AlphaFoldDB" id="X7E2V6"/>
<reference evidence="1 2" key="1">
    <citation type="submission" date="2014-01" db="EMBL/GenBank/DDBJ databases">
        <title>Marinomonas ushuaiensis DSM 15871 Genome Sequencing.</title>
        <authorList>
            <person name="Lai Q."/>
            <person name="Shao Z.S."/>
        </authorList>
    </citation>
    <scope>NUCLEOTIDE SEQUENCE [LARGE SCALE GENOMIC DNA]</scope>
    <source>
        <strain evidence="1 2">DSM 15871</strain>
    </source>
</reference>
<dbReference type="OrthoDB" id="108649at2"/>
<protein>
    <submittedName>
        <fullName evidence="1">GguC protein</fullName>
    </submittedName>
</protein>
<dbReference type="STRING" id="1122207.MUS1_03995"/>
<dbReference type="EMBL" id="JAMB01000010">
    <property type="protein sequence ID" value="ETX10215.1"/>
    <property type="molecule type" value="Genomic_DNA"/>
</dbReference>
<organism evidence="1 2">
    <name type="scientific">Marinomonas ushuaiensis DSM 15871</name>
    <dbReference type="NCBI Taxonomy" id="1122207"/>
    <lineage>
        <taxon>Bacteria</taxon>
        <taxon>Pseudomonadati</taxon>
        <taxon>Pseudomonadota</taxon>
        <taxon>Gammaproteobacteria</taxon>
        <taxon>Oceanospirillales</taxon>
        <taxon>Oceanospirillaceae</taxon>
        <taxon>Marinomonas</taxon>
    </lineage>
</organism>
<gene>
    <name evidence="1" type="ORF">MUS1_03995</name>
</gene>
<sequence length="331" mass="36530">MSFNLVQLNNKSGFIVGAIVRGESLDLLDVSVYELALEAANNNVSIASIIESHKTQEVINYDDAINSGNIIAPISHPESHKQILSGTGLTHLGSAAPRSKMHSTVESNSVKDQLTDTERMFQLGVEGGKGSLSDPGVAPEWFYKGTGESVNNPFSTITMPDFSLDAGEEAELAGIYIINDSGKIFRVGYTLANEFSDHVTEKQNYLYLAHSKLRNCSFGPEILIDDLPTEVTGTVTLKRDGENYWQRDFLSGEKHMCHSIANLEYHHFKYDQFRVPGQLHIHFFGAAVLSFSDGVKIQEGDEITIQCDFMTRPLKNGVGILKQSELNITKL</sequence>
<dbReference type="Gene3D" id="3.90.850.10">
    <property type="entry name" value="Fumarylacetoacetase-like, C-terminal domain"/>
    <property type="match status" value="1"/>
</dbReference>
<dbReference type="PATRIC" id="fig|1122207.3.peg.2419"/>
<proteinExistence type="predicted"/>
<name>X7E2V6_9GAMM</name>
<dbReference type="GO" id="GO:0003824">
    <property type="term" value="F:catalytic activity"/>
    <property type="evidence" value="ECO:0007669"/>
    <property type="project" value="InterPro"/>
</dbReference>
<accession>X7E2V6</accession>
<comment type="caution">
    <text evidence="1">The sequence shown here is derived from an EMBL/GenBank/DDBJ whole genome shotgun (WGS) entry which is preliminary data.</text>
</comment>
<dbReference type="InterPro" id="IPR009645">
    <property type="entry name" value="GguC"/>
</dbReference>
<dbReference type="eggNOG" id="COG3802">
    <property type="taxonomic scope" value="Bacteria"/>
</dbReference>
<dbReference type="RefSeq" id="WP_036162794.1">
    <property type="nucleotide sequence ID" value="NZ_JAMB01000010.1"/>
</dbReference>
<dbReference type="InterPro" id="IPR036663">
    <property type="entry name" value="Fumarylacetoacetase_C_sf"/>
</dbReference>
<evidence type="ECO:0000313" key="1">
    <source>
        <dbReference type="EMBL" id="ETX10215.1"/>
    </source>
</evidence>